<dbReference type="GeneID" id="25413557"/>
<evidence type="ECO:0000256" key="1">
    <source>
        <dbReference type="SAM" id="MobiDB-lite"/>
    </source>
</evidence>
<dbReference type="EMBL" id="KL584709">
    <property type="protein sequence ID" value="KEQ73274.1"/>
    <property type="molecule type" value="Genomic_DNA"/>
</dbReference>
<evidence type="ECO:0000313" key="3">
    <source>
        <dbReference type="Proteomes" id="UP000027730"/>
    </source>
</evidence>
<reference evidence="2 3" key="1">
    <citation type="journal article" date="2014" name="BMC Genomics">
        <title>Genome sequencing of four Aureobasidium pullulans varieties: biotechnological potential, stress tolerance, and description of new species.</title>
        <authorList>
            <person name="Gostin Ar C."/>
            <person name="Ohm R.A."/>
            <person name="Kogej T."/>
            <person name="Sonjak S."/>
            <person name="Turk M."/>
            <person name="Zajc J."/>
            <person name="Zalar P."/>
            <person name="Grube M."/>
            <person name="Sun H."/>
            <person name="Han J."/>
            <person name="Sharma A."/>
            <person name="Chiniquy J."/>
            <person name="Ngan C.Y."/>
            <person name="Lipzen A."/>
            <person name="Barry K."/>
            <person name="Grigoriev I.V."/>
            <person name="Gunde-Cimerman N."/>
        </authorList>
    </citation>
    <scope>NUCLEOTIDE SEQUENCE [LARGE SCALE GENOMIC DNA]</scope>
    <source>
        <strain evidence="2 3">CBS 147.97</strain>
    </source>
</reference>
<gene>
    <name evidence="2" type="ORF">M436DRAFT_63592</name>
</gene>
<name>A0A074WNV7_9PEZI</name>
<organism evidence="2 3">
    <name type="scientific">Aureobasidium namibiae CBS 147.97</name>
    <dbReference type="NCBI Taxonomy" id="1043004"/>
    <lineage>
        <taxon>Eukaryota</taxon>
        <taxon>Fungi</taxon>
        <taxon>Dikarya</taxon>
        <taxon>Ascomycota</taxon>
        <taxon>Pezizomycotina</taxon>
        <taxon>Dothideomycetes</taxon>
        <taxon>Dothideomycetidae</taxon>
        <taxon>Dothideales</taxon>
        <taxon>Saccotheciaceae</taxon>
        <taxon>Aureobasidium</taxon>
    </lineage>
</organism>
<evidence type="ECO:0000313" key="2">
    <source>
        <dbReference type="EMBL" id="KEQ73274.1"/>
    </source>
</evidence>
<feature type="region of interest" description="Disordered" evidence="1">
    <location>
        <begin position="435"/>
        <end position="477"/>
    </location>
</feature>
<dbReference type="HOGENOM" id="CLU_464575_0_0_1"/>
<proteinExistence type="predicted"/>
<accession>A0A074WNV7</accession>
<dbReference type="RefSeq" id="XP_013427625.1">
    <property type="nucleotide sequence ID" value="XM_013572171.1"/>
</dbReference>
<dbReference type="OrthoDB" id="3944024at2759"/>
<keyword evidence="3" id="KW-1185">Reference proteome</keyword>
<feature type="compositionally biased region" description="Low complexity" evidence="1">
    <location>
        <begin position="439"/>
        <end position="457"/>
    </location>
</feature>
<dbReference type="Proteomes" id="UP000027730">
    <property type="component" value="Unassembled WGS sequence"/>
</dbReference>
<feature type="region of interest" description="Disordered" evidence="1">
    <location>
        <begin position="153"/>
        <end position="178"/>
    </location>
</feature>
<sequence length="587" mass="66736">MREPQLSELREAFSSAITKFFDDPPKDDAAWAQVDGRSKTPLKEGLYRLEADGYALNEFKTLRALGYEKLSNETITSWMIDEILRFLPKHQIECQKISPVLGSISQRLFVIAKNISQMLPGYHDPLSFPNYLHYKQLNRERAALQRFKDRTCYDHDTGTPEPVSKNAGAPESSDKDDHYKVLTERVQAVEEMLKAKEIKWRLRYEHAMQAYQPTFWDLSDASDSSTGVLTPASTVSNESSDERNSMGVAQTATAPLKLHVCIYNGAILRHSHQGGLTLSILVRMHPNAPFRDLTEKLRKRCGDHTLALHNTPHSQILDSDTPVSLKLKNNAKLVYVTFCDEYMIIDLAMDWRIQAVSEVVKTIPSFLNTLYTGQLLNVENKNLKETNVNEWEDVEDTDEVATDTEVSHWENEEDEDIDIVEVEGEMDDTDDSWSFGLDTLSETENSLSSGTSTSTRSVPASQARSGNAIMRETTYAPSKPEDAKSIFDAFFLLPTAQDPKLRMLKSVVAGRHQPTTPSNLAEEVKYQSTDVNVLRIDRGVDKQEKMLVRIHKTTPFRHLKDKLRNKDEDACELTLKDLRREFPVFDK</sequence>
<dbReference type="AlphaFoldDB" id="A0A074WNV7"/>
<protein>
    <submittedName>
        <fullName evidence="2">Uncharacterized protein</fullName>
    </submittedName>
</protein>